<proteinExistence type="predicted"/>
<comment type="caution">
    <text evidence="4">The sequence shown here is derived from an EMBL/GenBank/DDBJ whole genome shotgun (WGS) entry which is preliminary data.</text>
</comment>
<keyword evidence="5" id="KW-1185">Reference proteome</keyword>
<dbReference type="EMBL" id="JAMSHJ010000005">
    <property type="protein sequence ID" value="KAI5407571.1"/>
    <property type="molecule type" value="Genomic_DNA"/>
</dbReference>
<gene>
    <name evidence="4" type="ORF">KIW84_053721</name>
</gene>
<evidence type="ECO:0000256" key="1">
    <source>
        <dbReference type="PROSITE-ProRule" id="PRU00047"/>
    </source>
</evidence>
<dbReference type="Pfam" id="PF00098">
    <property type="entry name" value="zf-CCHC"/>
    <property type="match status" value="1"/>
</dbReference>
<sequence>MTRGRSMERGPSGSQNHGRSKYRSKINLKCYNCGKKGHLKRDCWFKKNGEKSFEASSSQGCVSNTYDDGEILYSGETTGSKGSTAKIKMYDGTVCIIQEVQHMKGLKKNLLSIGELDNLRDRLWDPTSRKVIVIRDVIFAENELQREQENDSTAKDINIVHIDGKSVEDDSFEAEPEHEVQEP</sequence>
<evidence type="ECO:0000256" key="2">
    <source>
        <dbReference type="SAM" id="MobiDB-lite"/>
    </source>
</evidence>
<dbReference type="Proteomes" id="UP001058974">
    <property type="component" value="Chromosome 5"/>
</dbReference>
<keyword evidence="1" id="KW-0862">Zinc</keyword>
<organism evidence="4 5">
    <name type="scientific">Pisum sativum</name>
    <name type="common">Garden pea</name>
    <name type="synonym">Lathyrus oleraceus</name>
    <dbReference type="NCBI Taxonomy" id="3888"/>
    <lineage>
        <taxon>Eukaryota</taxon>
        <taxon>Viridiplantae</taxon>
        <taxon>Streptophyta</taxon>
        <taxon>Embryophyta</taxon>
        <taxon>Tracheophyta</taxon>
        <taxon>Spermatophyta</taxon>
        <taxon>Magnoliopsida</taxon>
        <taxon>eudicotyledons</taxon>
        <taxon>Gunneridae</taxon>
        <taxon>Pentapetalae</taxon>
        <taxon>rosids</taxon>
        <taxon>fabids</taxon>
        <taxon>Fabales</taxon>
        <taxon>Fabaceae</taxon>
        <taxon>Papilionoideae</taxon>
        <taxon>50 kb inversion clade</taxon>
        <taxon>NPAAA clade</taxon>
        <taxon>Hologalegina</taxon>
        <taxon>IRL clade</taxon>
        <taxon>Fabeae</taxon>
        <taxon>Lathyrus</taxon>
    </lineage>
</organism>
<dbReference type="PROSITE" id="PS50158">
    <property type="entry name" value="ZF_CCHC"/>
    <property type="match status" value="1"/>
</dbReference>
<dbReference type="AlphaFoldDB" id="A0A9D5AH56"/>
<dbReference type="SMART" id="SM00343">
    <property type="entry name" value="ZnF_C2HC"/>
    <property type="match status" value="1"/>
</dbReference>
<reference evidence="4 5" key="1">
    <citation type="journal article" date="2022" name="Nat. Genet.">
        <title>Improved pea reference genome and pan-genome highlight genomic features and evolutionary characteristics.</title>
        <authorList>
            <person name="Yang T."/>
            <person name="Liu R."/>
            <person name="Luo Y."/>
            <person name="Hu S."/>
            <person name="Wang D."/>
            <person name="Wang C."/>
            <person name="Pandey M.K."/>
            <person name="Ge S."/>
            <person name="Xu Q."/>
            <person name="Li N."/>
            <person name="Li G."/>
            <person name="Huang Y."/>
            <person name="Saxena R.K."/>
            <person name="Ji Y."/>
            <person name="Li M."/>
            <person name="Yan X."/>
            <person name="He Y."/>
            <person name="Liu Y."/>
            <person name="Wang X."/>
            <person name="Xiang C."/>
            <person name="Varshney R.K."/>
            <person name="Ding H."/>
            <person name="Gao S."/>
            <person name="Zong X."/>
        </authorList>
    </citation>
    <scope>NUCLEOTIDE SEQUENCE [LARGE SCALE GENOMIC DNA]</scope>
    <source>
        <strain evidence="4 5">cv. Zhongwan 6</strain>
    </source>
</reference>
<dbReference type="InterPro" id="IPR036875">
    <property type="entry name" value="Znf_CCHC_sf"/>
</dbReference>
<evidence type="ECO:0000313" key="5">
    <source>
        <dbReference type="Proteomes" id="UP001058974"/>
    </source>
</evidence>
<keyword evidence="1" id="KW-0479">Metal-binding</keyword>
<evidence type="ECO:0000313" key="4">
    <source>
        <dbReference type="EMBL" id="KAI5407571.1"/>
    </source>
</evidence>
<dbReference type="GO" id="GO:0008270">
    <property type="term" value="F:zinc ion binding"/>
    <property type="evidence" value="ECO:0007669"/>
    <property type="project" value="UniProtKB-KW"/>
</dbReference>
<feature type="compositionally biased region" description="Basic and acidic residues" evidence="2">
    <location>
        <begin position="145"/>
        <end position="154"/>
    </location>
</feature>
<feature type="region of interest" description="Disordered" evidence="2">
    <location>
        <begin position="145"/>
        <end position="183"/>
    </location>
</feature>
<feature type="domain" description="CCHC-type" evidence="3">
    <location>
        <begin position="29"/>
        <end position="43"/>
    </location>
</feature>
<dbReference type="GO" id="GO:0003676">
    <property type="term" value="F:nucleic acid binding"/>
    <property type="evidence" value="ECO:0007669"/>
    <property type="project" value="InterPro"/>
</dbReference>
<keyword evidence="1" id="KW-0863">Zinc-finger</keyword>
<evidence type="ECO:0000259" key="3">
    <source>
        <dbReference type="PROSITE" id="PS50158"/>
    </source>
</evidence>
<protein>
    <recommendedName>
        <fullName evidence="3">CCHC-type domain-containing protein</fullName>
    </recommendedName>
</protein>
<dbReference type="Gramene" id="Psat05G0372100-T1">
    <property type="protein sequence ID" value="KAI5407571.1"/>
    <property type="gene ID" value="KIW84_053721"/>
</dbReference>
<accession>A0A9D5AH56</accession>
<dbReference type="Gene3D" id="4.10.60.10">
    <property type="entry name" value="Zinc finger, CCHC-type"/>
    <property type="match status" value="1"/>
</dbReference>
<name>A0A9D5AH56_PEA</name>
<dbReference type="SUPFAM" id="SSF57756">
    <property type="entry name" value="Retrovirus zinc finger-like domains"/>
    <property type="match status" value="1"/>
</dbReference>
<dbReference type="InterPro" id="IPR001878">
    <property type="entry name" value="Znf_CCHC"/>
</dbReference>
<feature type="region of interest" description="Disordered" evidence="2">
    <location>
        <begin position="1"/>
        <end position="20"/>
    </location>
</feature>